<keyword evidence="2" id="KW-0378">Hydrolase</keyword>
<dbReference type="GO" id="GO:0016042">
    <property type="term" value="P:lipid catabolic process"/>
    <property type="evidence" value="ECO:0007669"/>
    <property type="project" value="UniProtKB-UniRule"/>
</dbReference>
<dbReference type="eggNOG" id="ENOG502STTJ">
    <property type="taxonomic scope" value="Eukaryota"/>
</dbReference>
<feature type="short sequence motif" description="GXSXG" evidence="2">
    <location>
        <begin position="602"/>
        <end position="606"/>
    </location>
</feature>
<reference evidence="6 7" key="2">
    <citation type="journal article" date="2008" name="Nature">
        <title>The Phaeodactylum genome reveals the evolutionary history of diatom genomes.</title>
        <authorList>
            <person name="Bowler C."/>
            <person name="Allen A.E."/>
            <person name="Badger J.H."/>
            <person name="Grimwood J."/>
            <person name="Jabbari K."/>
            <person name="Kuo A."/>
            <person name="Maheswari U."/>
            <person name="Martens C."/>
            <person name="Maumus F."/>
            <person name="Otillar R.P."/>
            <person name="Rayko E."/>
            <person name="Salamov A."/>
            <person name="Vandepoele K."/>
            <person name="Beszteri B."/>
            <person name="Gruber A."/>
            <person name="Heijde M."/>
            <person name="Katinka M."/>
            <person name="Mock T."/>
            <person name="Valentin K."/>
            <person name="Verret F."/>
            <person name="Berges J.A."/>
            <person name="Brownlee C."/>
            <person name="Cadoret J.P."/>
            <person name="Chiovitti A."/>
            <person name="Choi C.J."/>
            <person name="Coesel S."/>
            <person name="De Martino A."/>
            <person name="Detter J.C."/>
            <person name="Durkin C."/>
            <person name="Falciatore A."/>
            <person name="Fournet J."/>
            <person name="Haruta M."/>
            <person name="Huysman M.J."/>
            <person name="Jenkins B.D."/>
            <person name="Jiroutova K."/>
            <person name="Jorgensen R.E."/>
            <person name="Joubert Y."/>
            <person name="Kaplan A."/>
            <person name="Kroger N."/>
            <person name="Kroth P.G."/>
            <person name="La Roche J."/>
            <person name="Lindquist E."/>
            <person name="Lommer M."/>
            <person name="Martin-Jezequel V."/>
            <person name="Lopez P.J."/>
            <person name="Lucas S."/>
            <person name="Mangogna M."/>
            <person name="McGinnis K."/>
            <person name="Medlin L.K."/>
            <person name="Montsant A."/>
            <person name="Oudot-Le Secq M.P."/>
            <person name="Napoli C."/>
            <person name="Obornik M."/>
            <person name="Parker M.S."/>
            <person name="Petit J.L."/>
            <person name="Porcel B.M."/>
            <person name="Poulsen N."/>
            <person name="Robison M."/>
            <person name="Rychlewski L."/>
            <person name="Rynearson T.A."/>
            <person name="Schmutz J."/>
            <person name="Shapiro H."/>
            <person name="Siaut M."/>
            <person name="Stanley M."/>
            <person name="Sussman M.R."/>
            <person name="Taylor A.R."/>
            <person name="Vardi A."/>
            <person name="von Dassow P."/>
            <person name="Vyverman W."/>
            <person name="Willis A."/>
            <person name="Wyrwicz L.S."/>
            <person name="Rokhsar D.S."/>
            <person name="Weissenbach J."/>
            <person name="Armbrust E.V."/>
            <person name="Green B.R."/>
            <person name="Van de Peer Y."/>
            <person name="Grigoriev I.V."/>
        </authorList>
    </citation>
    <scope>NUCLEOTIDE SEQUENCE [LARGE SCALE GENOMIC DNA]</scope>
    <source>
        <strain evidence="6 7">CCMP1335</strain>
    </source>
</reference>
<accession>B8CE60</accession>
<dbReference type="InterPro" id="IPR016035">
    <property type="entry name" value="Acyl_Trfase/lysoPLipase"/>
</dbReference>
<keyword evidence="4" id="KW-1133">Transmembrane helix</keyword>
<evidence type="ECO:0000256" key="1">
    <source>
        <dbReference type="ARBA" id="ARBA00023098"/>
    </source>
</evidence>
<dbReference type="KEGG" id="tps:THAPSDRAFT_25263"/>
<feature type="region of interest" description="Disordered" evidence="3">
    <location>
        <begin position="1"/>
        <end position="48"/>
    </location>
</feature>
<dbReference type="Gene3D" id="3.40.1090.10">
    <property type="entry name" value="Cytosolic phospholipase A2 catalytic domain"/>
    <property type="match status" value="2"/>
</dbReference>
<dbReference type="Pfam" id="PF01734">
    <property type="entry name" value="Patatin"/>
    <property type="match status" value="1"/>
</dbReference>
<feature type="transmembrane region" description="Helical" evidence="4">
    <location>
        <begin position="552"/>
        <end position="573"/>
    </location>
</feature>
<evidence type="ECO:0000256" key="4">
    <source>
        <dbReference type="SAM" id="Phobius"/>
    </source>
</evidence>
<evidence type="ECO:0000256" key="3">
    <source>
        <dbReference type="SAM" id="MobiDB-lite"/>
    </source>
</evidence>
<feature type="region of interest" description="Disordered" evidence="3">
    <location>
        <begin position="317"/>
        <end position="355"/>
    </location>
</feature>
<feature type="compositionally biased region" description="Basic and acidic residues" evidence="3">
    <location>
        <begin position="102"/>
        <end position="113"/>
    </location>
</feature>
<dbReference type="RefSeq" id="XP_002294382.1">
    <property type="nucleotide sequence ID" value="XM_002294346.1"/>
</dbReference>
<dbReference type="AlphaFoldDB" id="B8CE60"/>
<feature type="transmembrane region" description="Helical" evidence="4">
    <location>
        <begin position="436"/>
        <end position="453"/>
    </location>
</feature>
<feature type="short sequence motif" description="DGA/G" evidence="2">
    <location>
        <begin position="746"/>
        <end position="748"/>
    </location>
</feature>
<evidence type="ECO:0000256" key="2">
    <source>
        <dbReference type="PROSITE-ProRule" id="PRU01161"/>
    </source>
</evidence>
<dbReference type="GO" id="GO:0016787">
    <property type="term" value="F:hydrolase activity"/>
    <property type="evidence" value="ECO:0007669"/>
    <property type="project" value="UniProtKB-UniRule"/>
</dbReference>
<dbReference type="InterPro" id="IPR002641">
    <property type="entry name" value="PNPLA_dom"/>
</dbReference>
<keyword evidence="4" id="KW-0812">Transmembrane</keyword>
<evidence type="ECO:0000313" key="6">
    <source>
        <dbReference type="EMBL" id="EED88216.1"/>
    </source>
</evidence>
<evidence type="ECO:0000259" key="5">
    <source>
        <dbReference type="PROSITE" id="PS51635"/>
    </source>
</evidence>
<evidence type="ECO:0000313" key="7">
    <source>
        <dbReference type="Proteomes" id="UP000001449"/>
    </source>
</evidence>
<gene>
    <name evidence="6" type="ORF">THAPSDRAFT_25263</name>
</gene>
<dbReference type="InParanoid" id="B8CE60"/>
<dbReference type="Proteomes" id="UP000001449">
    <property type="component" value="Chromosome 17"/>
</dbReference>
<feature type="compositionally biased region" description="Polar residues" evidence="3">
    <location>
        <begin position="76"/>
        <end position="86"/>
    </location>
</feature>
<name>B8CE60_THAPS</name>
<organism evidence="6 7">
    <name type="scientific">Thalassiosira pseudonana</name>
    <name type="common">Marine diatom</name>
    <name type="synonym">Cyclotella nana</name>
    <dbReference type="NCBI Taxonomy" id="35128"/>
    <lineage>
        <taxon>Eukaryota</taxon>
        <taxon>Sar</taxon>
        <taxon>Stramenopiles</taxon>
        <taxon>Ochrophyta</taxon>
        <taxon>Bacillariophyta</taxon>
        <taxon>Coscinodiscophyceae</taxon>
        <taxon>Thalassiosirophycidae</taxon>
        <taxon>Thalassiosirales</taxon>
        <taxon>Thalassiosiraceae</taxon>
        <taxon>Thalassiosira</taxon>
    </lineage>
</organism>
<feature type="region of interest" description="Disordered" evidence="3">
    <location>
        <begin position="76"/>
        <end position="113"/>
    </location>
</feature>
<dbReference type="PaxDb" id="35128-Thaps25263"/>
<feature type="compositionally biased region" description="Polar residues" evidence="3">
    <location>
        <begin position="320"/>
        <end position="334"/>
    </location>
</feature>
<proteinExistence type="predicted"/>
<feature type="domain" description="PNPLA" evidence="5">
    <location>
        <begin position="554"/>
        <end position="759"/>
    </location>
</feature>
<feature type="compositionally biased region" description="Basic and acidic residues" evidence="3">
    <location>
        <begin position="211"/>
        <end position="229"/>
    </location>
</feature>
<dbReference type="GeneID" id="7442114"/>
<comment type="caution">
    <text evidence="2">Lacks conserved residue(s) required for the propagation of feature annotation.</text>
</comment>
<keyword evidence="7" id="KW-1185">Reference proteome</keyword>
<feature type="region of interest" description="Disordered" evidence="3">
    <location>
        <begin position="206"/>
        <end position="247"/>
    </location>
</feature>
<protein>
    <recommendedName>
        <fullName evidence="5">PNPLA domain-containing protein</fullName>
    </recommendedName>
</protein>
<reference evidence="6 7" key="1">
    <citation type="journal article" date="2004" name="Science">
        <title>The genome of the diatom Thalassiosira pseudonana: ecology, evolution, and metabolism.</title>
        <authorList>
            <person name="Armbrust E.V."/>
            <person name="Berges J.A."/>
            <person name="Bowler C."/>
            <person name="Green B.R."/>
            <person name="Martinez D."/>
            <person name="Putnam N.H."/>
            <person name="Zhou S."/>
            <person name="Allen A.E."/>
            <person name="Apt K.E."/>
            <person name="Bechner M."/>
            <person name="Brzezinski M.A."/>
            <person name="Chaal B.K."/>
            <person name="Chiovitti A."/>
            <person name="Davis A.K."/>
            <person name="Demarest M.S."/>
            <person name="Detter J.C."/>
            <person name="Glavina T."/>
            <person name="Goodstein D."/>
            <person name="Hadi M.Z."/>
            <person name="Hellsten U."/>
            <person name="Hildebrand M."/>
            <person name="Jenkins B.D."/>
            <person name="Jurka J."/>
            <person name="Kapitonov V.V."/>
            <person name="Kroger N."/>
            <person name="Lau W.W."/>
            <person name="Lane T.W."/>
            <person name="Larimer F.W."/>
            <person name="Lippmeier J.C."/>
            <person name="Lucas S."/>
            <person name="Medina M."/>
            <person name="Montsant A."/>
            <person name="Obornik M."/>
            <person name="Parker M.S."/>
            <person name="Palenik B."/>
            <person name="Pazour G.J."/>
            <person name="Richardson P.M."/>
            <person name="Rynearson T.A."/>
            <person name="Saito M.A."/>
            <person name="Schwartz D.C."/>
            <person name="Thamatrakoln K."/>
            <person name="Valentin K."/>
            <person name="Vardi A."/>
            <person name="Wilkerson F.P."/>
            <person name="Rokhsar D.S."/>
        </authorList>
    </citation>
    <scope>NUCLEOTIDE SEQUENCE [LARGE SCALE GENOMIC DNA]</scope>
    <source>
        <strain evidence="6 7">CCMP1335</strain>
    </source>
</reference>
<feature type="active site" description="Proton acceptor" evidence="2">
    <location>
        <position position="746"/>
    </location>
</feature>
<keyword evidence="4" id="KW-0472">Membrane</keyword>
<sequence length="855" mass="92019">MHRDGDAADNTGEGEGAPPPPSSVVAEDKSTENGTSSSAGKDKKPQNWKCDYCPFIFPDYHTAVAHEKKCKAEQEAASTKEANGQAPTGGDTMKGDVSNPSKESDPKGAKEKPAAGKTLWRCEVCMVFTSFDYDVALSHENECKMKKENVPKKPAAGRTRWRCEACMIFTSFDYDVALSHENECKMKKENVPKTIVVRKKGVEVGPLKSGGTKEGKKKLDAAKNGRNAEKATAASTQPVPAVKTSPGKKRKSYWRCDVCMEAVFPTYDEAVEHERGCGSNKRAKINDDNAAVAKGGNDKEGNDVASGEIGVQAVPPAAGASNTIKESNAPTQPKAQKKESLPFKPTLASVQSRPGALSPTLMDYFKTSDEDERQVCKETMTPVADVSVKEVCEGVKLDGKIENLGKAFDDAKEEGRIDEEDTTTDAERRFSIRSTFFLLLKVTLLVIAPTLLVKFGPPHIWERVLTAMFVPSVAFFAMSLVVLLILAYSSFALALVVTHEGPHHHQSMGVLGELVTTVQDTLHNPDINAAKTTDEKEKLPTLREYLNHPDGFHMAFAPAFFGFFAYFGSLAALEEETGGLVVPKVGDKKEGATTSGLKSVAGASAGAMAAVMLASGIQPRVAADYVSTLTWKMVADPPGLGGFVKGKKFEEFMRKFIMDTACIRVGAVSATNDSDNKTPINLEDSLVPVAVSGFDLLRMRETLLTRGCAAKAARSSAGFPGLFQPVAWREGPNNKHKWLPECLLIDGGVRDGLGLNGLGAFLSTEKKRVINIVVGDFGFSGPSSIKDLPEGINAESLVSIAIVNTPICGPWAMQNGPRAVDSARKAMKAALDSPMERGACDNHYVLRVDASKWLE</sequence>
<keyword evidence="2" id="KW-0442">Lipid degradation</keyword>
<feature type="active site" description="Nucleophile" evidence="2">
    <location>
        <position position="604"/>
    </location>
</feature>
<dbReference type="SUPFAM" id="SSF52151">
    <property type="entry name" value="FabD/lysophospholipase-like"/>
    <property type="match status" value="1"/>
</dbReference>
<dbReference type="PROSITE" id="PS51635">
    <property type="entry name" value="PNPLA"/>
    <property type="match status" value="1"/>
</dbReference>
<dbReference type="EMBL" id="CM000651">
    <property type="protein sequence ID" value="EED88216.1"/>
    <property type="molecule type" value="Genomic_DNA"/>
</dbReference>
<dbReference type="HOGENOM" id="CLU_334212_0_0_1"/>
<feature type="transmembrane region" description="Helical" evidence="4">
    <location>
        <begin position="473"/>
        <end position="498"/>
    </location>
</feature>
<keyword evidence="1 2" id="KW-0443">Lipid metabolism</keyword>